<protein>
    <recommendedName>
        <fullName evidence="1">DUF6745 domain-containing protein</fullName>
    </recommendedName>
</protein>
<organism evidence="2 3">
    <name type="scientific">Fischerella major NIES-592</name>
    <dbReference type="NCBI Taxonomy" id="210994"/>
    <lineage>
        <taxon>Bacteria</taxon>
        <taxon>Bacillati</taxon>
        <taxon>Cyanobacteriota</taxon>
        <taxon>Cyanophyceae</taxon>
        <taxon>Nostocales</taxon>
        <taxon>Hapalosiphonaceae</taxon>
        <taxon>Fischerella</taxon>
    </lineage>
</organism>
<proteinExistence type="predicted"/>
<dbReference type="Proteomes" id="UP000186391">
    <property type="component" value="Unassembled WGS sequence"/>
</dbReference>
<evidence type="ECO:0000313" key="2">
    <source>
        <dbReference type="EMBL" id="OKH16336.1"/>
    </source>
</evidence>
<accession>A0A1U7H540</accession>
<evidence type="ECO:0000313" key="3">
    <source>
        <dbReference type="Proteomes" id="UP000186391"/>
    </source>
</evidence>
<feature type="domain" description="DUF6745" evidence="1">
    <location>
        <begin position="189"/>
        <end position="371"/>
    </location>
</feature>
<dbReference type="OrthoDB" id="489446at2"/>
<name>A0A1U7H540_9CYAN</name>
<evidence type="ECO:0000259" key="1">
    <source>
        <dbReference type="Pfam" id="PF20530"/>
    </source>
</evidence>
<reference evidence="2 3" key="1">
    <citation type="submission" date="2016-11" db="EMBL/GenBank/DDBJ databases">
        <title>Draft Genome Sequences of Nine Cyanobacterial Strains from Diverse Habitats.</title>
        <authorList>
            <person name="Zhu T."/>
            <person name="Hou S."/>
            <person name="Lu X."/>
            <person name="Hess W.R."/>
        </authorList>
    </citation>
    <scope>NUCLEOTIDE SEQUENCE [LARGE SCALE GENOMIC DNA]</scope>
    <source>
        <strain evidence="2 3">NIES-592</strain>
    </source>
</reference>
<gene>
    <name evidence="2" type="ORF">NIES592_01440</name>
</gene>
<dbReference type="AlphaFoldDB" id="A0A1U7H540"/>
<dbReference type="InterPro" id="IPR046633">
    <property type="entry name" value="DUF6745"/>
</dbReference>
<dbReference type="EMBL" id="MRCA01000001">
    <property type="protein sequence ID" value="OKH16336.1"/>
    <property type="molecule type" value="Genomic_DNA"/>
</dbReference>
<sequence length="375" mass="43518">MSYQFAKLSLEQENLVPIYQRKWRNIALSTQRVDRTKAAEAVKEVYAFCGLATPEVVFCESPYEAMSKALPSCENFIIPSLVQRLLQLRLRILKLFPAQARYYQDPIAIQRPDNINVHIHTTLYYQFLSYMKSLEQQLNTDLGYLIELEIEVNLSALYHQLQNELGKQYDSNFIPVATFCSYCSWLEFWKSALNYTADQELLQLFQSLAKSCGWIFPYKRVAVVCDRPTKLCFDSSNRLHAEGETAIEFADGYNLYAYHGITLPEKYGKLHPQQWQAQWLLQEDNAELRRVLIQGIGYARIIEQLQASELDRYREYTLLKIENDVDIEPIYVLKMTCPSTGYIHVLRVPPNVQSAQEAITWANWGIAPAEFSMQT</sequence>
<comment type="caution">
    <text evidence="2">The sequence shown here is derived from an EMBL/GenBank/DDBJ whole genome shotgun (WGS) entry which is preliminary data.</text>
</comment>
<dbReference type="RefSeq" id="WP_073554709.1">
    <property type="nucleotide sequence ID" value="NZ_MRCA01000001.1"/>
</dbReference>
<keyword evidence="3" id="KW-1185">Reference proteome</keyword>
<dbReference type="Pfam" id="PF20530">
    <property type="entry name" value="DUF6745"/>
    <property type="match status" value="1"/>
</dbReference>